<evidence type="ECO:0000313" key="2">
    <source>
        <dbReference type="EMBL" id="GGX52278.1"/>
    </source>
</evidence>
<accession>A0A918K6F4</accession>
<keyword evidence="3" id="KW-1185">Reference proteome</keyword>
<feature type="region of interest" description="Disordered" evidence="1">
    <location>
        <begin position="128"/>
        <end position="150"/>
    </location>
</feature>
<feature type="region of interest" description="Disordered" evidence="1">
    <location>
        <begin position="19"/>
        <end position="48"/>
    </location>
</feature>
<gene>
    <name evidence="2" type="ORF">GCM10007392_19510</name>
</gene>
<reference evidence="2" key="1">
    <citation type="journal article" date="2014" name="Int. J. Syst. Evol. Microbiol.">
        <title>Complete genome sequence of Corynebacterium casei LMG S-19264T (=DSM 44701T), isolated from a smear-ripened cheese.</title>
        <authorList>
            <consortium name="US DOE Joint Genome Institute (JGI-PGF)"/>
            <person name="Walter F."/>
            <person name="Albersmeier A."/>
            <person name="Kalinowski J."/>
            <person name="Ruckert C."/>
        </authorList>
    </citation>
    <scope>NUCLEOTIDE SEQUENCE</scope>
    <source>
        <strain evidence="2">KCTC 22169</strain>
    </source>
</reference>
<reference evidence="2" key="2">
    <citation type="submission" date="2020-09" db="EMBL/GenBank/DDBJ databases">
        <authorList>
            <person name="Sun Q."/>
            <person name="Kim S."/>
        </authorList>
    </citation>
    <scope>NUCLEOTIDE SEQUENCE</scope>
    <source>
        <strain evidence="2">KCTC 22169</strain>
    </source>
</reference>
<proteinExistence type="predicted"/>
<sequence>MTEQATQYGDPEAVARLLGESANDDGPDPSDAYDELNRREQQGGGSWPFDPVIAENIKVWYGVGFGVVAKKRGDHWQITPDDGHRLGVATAQVIHRFIPDFDNVGPVGNLAIVAAGLIGPRIMLDAVQGRPKRQDKQQSTNDEGGEGEPD</sequence>
<comment type="caution">
    <text evidence="2">The sequence shown here is derived from an EMBL/GenBank/DDBJ whole genome shotgun (WGS) entry which is preliminary data.</text>
</comment>
<dbReference type="Proteomes" id="UP000626148">
    <property type="component" value="Unassembled WGS sequence"/>
</dbReference>
<organism evidence="2 3">
    <name type="scientific">Saccharospirillum salsuginis</name>
    <dbReference type="NCBI Taxonomy" id="418750"/>
    <lineage>
        <taxon>Bacteria</taxon>
        <taxon>Pseudomonadati</taxon>
        <taxon>Pseudomonadota</taxon>
        <taxon>Gammaproteobacteria</taxon>
        <taxon>Oceanospirillales</taxon>
        <taxon>Saccharospirillaceae</taxon>
        <taxon>Saccharospirillum</taxon>
    </lineage>
</organism>
<name>A0A918K6F4_9GAMM</name>
<evidence type="ECO:0000256" key="1">
    <source>
        <dbReference type="SAM" id="MobiDB-lite"/>
    </source>
</evidence>
<feature type="compositionally biased region" description="Acidic residues" evidence="1">
    <location>
        <begin position="22"/>
        <end position="34"/>
    </location>
</feature>
<protein>
    <submittedName>
        <fullName evidence="2">Uncharacterized protein</fullName>
    </submittedName>
</protein>
<dbReference type="AlphaFoldDB" id="A0A918K6F4"/>
<dbReference type="RefSeq" id="WP_189608357.1">
    <property type="nucleotide sequence ID" value="NZ_BMXR01000004.1"/>
</dbReference>
<dbReference type="EMBL" id="BMXR01000004">
    <property type="protein sequence ID" value="GGX52278.1"/>
    <property type="molecule type" value="Genomic_DNA"/>
</dbReference>
<evidence type="ECO:0000313" key="3">
    <source>
        <dbReference type="Proteomes" id="UP000626148"/>
    </source>
</evidence>